<organism evidence="8 9">
    <name type="scientific">Pyrobaculum aerophilum</name>
    <dbReference type="NCBI Taxonomy" id="13773"/>
    <lineage>
        <taxon>Archaea</taxon>
        <taxon>Thermoproteota</taxon>
        <taxon>Thermoprotei</taxon>
        <taxon>Thermoproteales</taxon>
        <taxon>Thermoproteaceae</taxon>
        <taxon>Pyrobaculum</taxon>
    </lineage>
</organism>
<dbReference type="PANTHER" id="PTHR33841:SF4">
    <property type="entry name" value="RESTRICTION MODIFICATION SYSTEM DNA SPECIFICITY DOMAIN"/>
    <property type="match status" value="1"/>
</dbReference>
<name>A0A832WGS0_9CREN</name>
<dbReference type="RefSeq" id="WP_011007124.1">
    <property type="nucleotide sequence ID" value="NZ_DAIOPL010000024.1"/>
</dbReference>
<dbReference type="OMA" id="PPWINWE"/>
<proteinExistence type="predicted"/>
<evidence type="ECO:0000256" key="2">
    <source>
        <dbReference type="ARBA" id="ARBA00022603"/>
    </source>
</evidence>
<evidence type="ECO:0000256" key="5">
    <source>
        <dbReference type="ARBA" id="ARBA00047942"/>
    </source>
</evidence>
<dbReference type="Gene3D" id="3.40.50.150">
    <property type="entry name" value="Vaccinia Virus protein VP39"/>
    <property type="match status" value="1"/>
</dbReference>
<evidence type="ECO:0000313" key="8">
    <source>
        <dbReference type="EMBL" id="HII46705.1"/>
    </source>
</evidence>
<dbReference type="InterPro" id="IPR011639">
    <property type="entry name" value="MethylTrfase_TaqI-like_dom"/>
</dbReference>
<evidence type="ECO:0000313" key="9">
    <source>
        <dbReference type="Proteomes" id="UP000651120"/>
    </source>
</evidence>
<dbReference type="PANTHER" id="PTHR33841">
    <property type="entry name" value="DNA METHYLTRANSFERASE YEEA-RELATED"/>
    <property type="match status" value="1"/>
</dbReference>
<keyword evidence="4" id="KW-0949">S-adenosyl-L-methionine</keyword>
<dbReference type="GeneID" id="1464870"/>
<dbReference type="AlphaFoldDB" id="A0A832WGS0"/>
<keyword evidence="3 8" id="KW-0808">Transferase</keyword>
<evidence type="ECO:0000256" key="1">
    <source>
        <dbReference type="ARBA" id="ARBA00011900"/>
    </source>
</evidence>
<dbReference type="PRINTS" id="PR00507">
    <property type="entry name" value="N12N6MTFRASE"/>
</dbReference>
<feature type="domain" description="Type II methyltransferase M.TaqI-like" evidence="7">
    <location>
        <begin position="450"/>
        <end position="702"/>
    </location>
</feature>
<evidence type="ECO:0000259" key="7">
    <source>
        <dbReference type="Pfam" id="PF07669"/>
    </source>
</evidence>
<dbReference type="Proteomes" id="UP000651120">
    <property type="component" value="Unassembled WGS sequence"/>
</dbReference>
<evidence type="ECO:0000256" key="6">
    <source>
        <dbReference type="SAM" id="Coils"/>
    </source>
</evidence>
<feature type="coiled-coil region" evidence="6">
    <location>
        <begin position="1058"/>
        <end position="1104"/>
    </location>
</feature>
<dbReference type="SUPFAM" id="SSF53335">
    <property type="entry name" value="S-adenosyl-L-methionine-dependent methyltransferases"/>
    <property type="match status" value="1"/>
</dbReference>
<gene>
    <name evidence="8" type="ORF">HA333_04440</name>
</gene>
<dbReference type="InterPro" id="IPR050953">
    <property type="entry name" value="N4_N6_ade-DNA_methylase"/>
</dbReference>
<evidence type="ECO:0000256" key="4">
    <source>
        <dbReference type="ARBA" id="ARBA00022691"/>
    </source>
</evidence>
<accession>A0A832WGS0</accession>
<comment type="caution">
    <text evidence="8">The sequence shown here is derived from an EMBL/GenBank/DDBJ whole genome shotgun (WGS) entry which is preliminary data.</text>
</comment>
<sequence>MTQVGIPQIDLDDVLLCIRRAVQMARSEEDVRVRVSSCIEEKILKPLGLEHAVGRYEYTLVSGARVDALYGHVIIEYKAPGKLSSASDVAKAKEQVVRYIMGEAGSKSEWPRYLGVIISDRIAFVKYDPQSGTWILRGPYDIRREVVIKLIEALRGLRRKNLDVNNLVKDFGPNSPIAMKTIKLLYRKLTSSNNPRVKVLFDDWMRLFKQATGYNPEELEELPKLAEEYGLTGGVNYDALLFAIHTYYALIMKLIAAEIAYLYGGGKFYRSYVAELDDAYSREGVEGIRQVLRDLESGGVFRNLLNIENFLEGDYFSWYLDELDKELADAVAEIARRLSDYEVAAPQLEPEFARDLLKRLYQNLVPGEIRHKLGEYYTPDWLAELVLDEVGLSLKNLLKMGEEDPLKPLKIRVLDPACGSGTFLMLYISRLRRYAEEHYMTDQLLSYVLENVVGYDLNPLAVLTARTNYLLAVADLLSYAKGRVEIPIYLADSIMIERNSHLAGDVYLLRSVVGEFQIPRSVVEKGLLPEVLSEVAQALRNRYTPKDFAERVRYRFKELDQGDVNILKGLYEKLYKLEEEGKDAVWISVLRNAFAPVLKGKFDYVVGNPPWVNWENLPESYRNVSRDLWAKYGLAEIKGKTGLGKVKRDLAMLFVARSFDLYLREGGKLGFLVPFTVFKMQAGAGFRDFLARKTRIHVIHDLVTLFPFEGATNRTAAIVIEKVCSLSDTGGKCTQMIETFKNNINGVRHVIWVNTSRRAIPTDMPLEEVLKRTRRYEAVMAPMMPNDPSSPWMQATPSVIKLIRKLTSGNQYYEAHEGVNTALNQVYFVKILEKLPNGMLKITNPPEPGQKKKVKQVDAVVEPDLIYPLIRGRDVKKWYVGFEDRYIILPIDSRGDPISHDKMKTKYPNTYDYFFRFFKELISRSGEPYKSKLEPYRKLPFEKAEKIAPPFYWIFNVVPSLAPYKVIWKSIAGAITGKAVDFACAVVGPFTDKFLGSKIAIPEHSTIFIGFDNADEAYYVAGVLNSTPVKTVIASYTYELRQETHIVDNVKIPKYDPENELHKKIAELSKRAHDLAKEIHEENRRNLETELRKVEEELDIVVAKLFGMGEAELREFKKLLAILSGSEYSEEEEEVAVPEKPTVHVLNTSLQPGVESYIEVDVVNPSGEELVFTYELPWGKGSFSIITGRYRIPTPPLKPGRYSGVLKWRWRGEEHSVDIVVEVAQPEGPRRRSTLFGSR</sequence>
<keyword evidence="2 8" id="KW-0489">Methyltransferase</keyword>
<reference evidence="8" key="1">
    <citation type="journal article" date="2020" name="bioRxiv">
        <title>A rank-normalized archaeal taxonomy based on genome phylogeny resolves widespread incomplete and uneven classifications.</title>
        <authorList>
            <person name="Rinke C."/>
            <person name="Chuvochina M."/>
            <person name="Mussig A.J."/>
            <person name="Chaumeil P.-A."/>
            <person name="Waite D.W."/>
            <person name="Whitman W.B."/>
            <person name="Parks D.H."/>
            <person name="Hugenholtz P."/>
        </authorList>
    </citation>
    <scope>NUCLEOTIDE SEQUENCE</scope>
    <source>
        <strain evidence="8">UBA8839</strain>
    </source>
</reference>
<dbReference type="InterPro" id="IPR029063">
    <property type="entry name" value="SAM-dependent_MTases_sf"/>
</dbReference>
<dbReference type="InterPro" id="IPR002052">
    <property type="entry name" value="DNA_methylase_N6_adenine_CS"/>
</dbReference>
<dbReference type="PROSITE" id="PS00092">
    <property type="entry name" value="N6_MTASE"/>
    <property type="match status" value="1"/>
</dbReference>
<dbReference type="EMBL" id="DUJP01000018">
    <property type="protein sequence ID" value="HII46705.1"/>
    <property type="molecule type" value="Genomic_DNA"/>
</dbReference>
<dbReference type="GO" id="GO:0032259">
    <property type="term" value="P:methylation"/>
    <property type="evidence" value="ECO:0007669"/>
    <property type="project" value="UniProtKB-KW"/>
</dbReference>
<dbReference type="EC" id="2.1.1.72" evidence="1"/>
<keyword evidence="6" id="KW-0175">Coiled coil</keyword>
<evidence type="ECO:0000256" key="3">
    <source>
        <dbReference type="ARBA" id="ARBA00022679"/>
    </source>
</evidence>
<dbReference type="GO" id="GO:0003676">
    <property type="term" value="F:nucleic acid binding"/>
    <property type="evidence" value="ECO:0007669"/>
    <property type="project" value="InterPro"/>
</dbReference>
<dbReference type="GO" id="GO:0009007">
    <property type="term" value="F:site-specific DNA-methyltransferase (adenine-specific) activity"/>
    <property type="evidence" value="ECO:0007669"/>
    <property type="project" value="UniProtKB-EC"/>
</dbReference>
<dbReference type="GO" id="GO:0006304">
    <property type="term" value="P:DNA modification"/>
    <property type="evidence" value="ECO:0007669"/>
    <property type="project" value="InterPro"/>
</dbReference>
<protein>
    <recommendedName>
        <fullName evidence="1">site-specific DNA-methyltransferase (adenine-specific)</fullName>
        <ecNumber evidence="1">2.1.1.72</ecNumber>
    </recommendedName>
</protein>
<dbReference type="Pfam" id="PF07669">
    <property type="entry name" value="Eco57I"/>
    <property type="match status" value="1"/>
</dbReference>
<comment type="catalytic activity">
    <reaction evidence="5">
        <text>a 2'-deoxyadenosine in DNA + S-adenosyl-L-methionine = an N(6)-methyl-2'-deoxyadenosine in DNA + S-adenosyl-L-homocysteine + H(+)</text>
        <dbReference type="Rhea" id="RHEA:15197"/>
        <dbReference type="Rhea" id="RHEA-COMP:12418"/>
        <dbReference type="Rhea" id="RHEA-COMP:12419"/>
        <dbReference type="ChEBI" id="CHEBI:15378"/>
        <dbReference type="ChEBI" id="CHEBI:57856"/>
        <dbReference type="ChEBI" id="CHEBI:59789"/>
        <dbReference type="ChEBI" id="CHEBI:90615"/>
        <dbReference type="ChEBI" id="CHEBI:90616"/>
        <dbReference type="EC" id="2.1.1.72"/>
    </reaction>
</comment>